<dbReference type="InterPro" id="IPR039425">
    <property type="entry name" value="RNA_pol_sigma-70-like"/>
</dbReference>
<dbReference type="InterPro" id="IPR007627">
    <property type="entry name" value="RNA_pol_sigma70_r2"/>
</dbReference>
<dbReference type="PANTHER" id="PTHR43133">
    <property type="entry name" value="RNA POLYMERASE ECF-TYPE SIGMA FACTO"/>
    <property type="match status" value="1"/>
</dbReference>
<dbReference type="InterPro" id="IPR013249">
    <property type="entry name" value="RNA_pol_sigma70_r4_t2"/>
</dbReference>
<dbReference type="SUPFAM" id="SSF88659">
    <property type="entry name" value="Sigma3 and sigma4 domains of RNA polymerase sigma factors"/>
    <property type="match status" value="1"/>
</dbReference>
<organism evidence="7 8">
    <name type="scientific">Citricoccus muralis</name>
    <dbReference type="NCBI Taxonomy" id="169134"/>
    <lineage>
        <taxon>Bacteria</taxon>
        <taxon>Bacillati</taxon>
        <taxon>Actinomycetota</taxon>
        <taxon>Actinomycetes</taxon>
        <taxon>Micrococcales</taxon>
        <taxon>Micrococcaceae</taxon>
        <taxon>Citricoccus</taxon>
    </lineage>
</organism>
<keyword evidence="4" id="KW-0804">Transcription</keyword>
<gene>
    <name evidence="7" type="ORF">P8192_05225</name>
</gene>
<dbReference type="InterPro" id="IPR013324">
    <property type="entry name" value="RNA_pol_sigma_r3/r4-like"/>
</dbReference>
<evidence type="ECO:0000256" key="1">
    <source>
        <dbReference type="ARBA" id="ARBA00010641"/>
    </source>
</evidence>
<dbReference type="Gene3D" id="1.10.1740.10">
    <property type="match status" value="1"/>
</dbReference>
<keyword evidence="8" id="KW-1185">Reference proteome</keyword>
<feature type="domain" description="RNA polymerase sigma-70 region 2" evidence="5">
    <location>
        <begin position="66"/>
        <end position="125"/>
    </location>
</feature>
<dbReference type="Pfam" id="PF04542">
    <property type="entry name" value="Sigma70_r2"/>
    <property type="match status" value="1"/>
</dbReference>
<reference evidence="7 8" key="1">
    <citation type="submission" date="2023-04" db="EMBL/GenBank/DDBJ databases">
        <title>Funneling lignin-derived compounds into biodiesel using alkali-halophilic Citricoccus sp. P2.</title>
        <authorList>
            <person name="Luo C.-B."/>
        </authorList>
    </citation>
    <scope>NUCLEOTIDE SEQUENCE [LARGE SCALE GENOMIC DNA]</scope>
    <source>
        <strain evidence="7 8">P2</strain>
    </source>
</reference>
<keyword evidence="2" id="KW-0805">Transcription regulation</keyword>
<evidence type="ECO:0000259" key="5">
    <source>
        <dbReference type="Pfam" id="PF04542"/>
    </source>
</evidence>
<comment type="similarity">
    <text evidence="1">Belongs to the sigma-70 factor family. ECF subfamily.</text>
</comment>
<dbReference type="CDD" id="cd06171">
    <property type="entry name" value="Sigma70_r4"/>
    <property type="match status" value="1"/>
</dbReference>
<dbReference type="SUPFAM" id="SSF88946">
    <property type="entry name" value="Sigma2 domain of RNA polymerase sigma factors"/>
    <property type="match status" value="1"/>
</dbReference>
<name>A0ABY8H8M9_9MICC</name>
<evidence type="ECO:0000313" key="7">
    <source>
        <dbReference type="EMBL" id="WFP17511.1"/>
    </source>
</evidence>
<dbReference type="NCBIfam" id="TIGR02937">
    <property type="entry name" value="sigma70-ECF"/>
    <property type="match status" value="1"/>
</dbReference>
<keyword evidence="3" id="KW-0731">Sigma factor</keyword>
<dbReference type="InterPro" id="IPR014284">
    <property type="entry name" value="RNA_pol_sigma-70_dom"/>
</dbReference>
<accession>A0ABY8H8M9</accession>
<dbReference type="RefSeq" id="WP_278159079.1">
    <property type="nucleotide sequence ID" value="NZ_CP121252.1"/>
</dbReference>
<dbReference type="Pfam" id="PF08281">
    <property type="entry name" value="Sigma70_r4_2"/>
    <property type="match status" value="1"/>
</dbReference>
<dbReference type="Proteomes" id="UP001219037">
    <property type="component" value="Chromosome"/>
</dbReference>
<protein>
    <submittedName>
        <fullName evidence="7">RNA polymerase sigma factor</fullName>
    </submittedName>
</protein>
<feature type="domain" description="RNA polymerase sigma factor 70 region 4 type 2" evidence="6">
    <location>
        <begin position="149"/>
        <end position="197"/>
    </location>
</feature>
<evidence type="ECO:0000256" key="3">
    <source>
        <dbReference type="ARBA" id="ARBA00023082"/>
    </source>
</evidence>
<dbReference type="PANTHER" id="PTHR43133:SF51">
    <property type="entry name" value="RNA POLYMERASE SIGMA FACTOR"/>
    <property type="match status" value="1"/>
</dbReference>
<dbReference type="InterPro" id="IPR013325">
    <property type="entry name" value="RNA_pol_sigma_r2"/>
</dbReference>
<sequence>MEALDRALYDHDVDAVRRWSREALESGEAGAVDEALAVLARHARDYPDQPLAAETFLETLDATGVVRRYASGALLDQGAVDDVSQEALISIAGSLSSYTGQSKVTTWVHSIVRRRVVDHLRRQRSTAPLTEDLGPAARMSSMIATRATVQQALDALPDLYREPVVLRDLEGLPYNEIAKQLDRPVGTVKAQINRGRALVAAGLRGDGADGVSA</sequence>
<dbReference type="EMBL" id="CP121252">
    <property type="protein sequence ID" value="WFP17511.1"/>
    <property type="molecule type" value="Genomic_DNA"/>
</dbReference>
<evidence type="ECO:0000313" key="8">
    <source>
        <dbReference type="Proteomes" id="UP001219037"/>
    </source>
</evidence>
<evidence type="ECO:0000259" key="6">
    <source>
        <dbReference type="Pfam" id="PF08281"/>
    </source>
</evidence>
<evidence type="ECO:0000256" key="2">
    <source>
        <dbReference type="ARBA" id="ARBA00023015"/>
    </source>
</evidence>
<proteinExistence type="inferred from homology"/>
<dbReference type="Gene3D" id="1.10.10.10">
    <property type="entry name" value="Winged helix-like DNA-binding domain superfamily/Winged helix DNA-binding domain"/>
    <property type="match status" value="1"/>
</dbReference>
<dbReference type="InterPro" id="IPR036388">
    <property type="entry name" value="WH-like_DNA-bd_sf"/>
</dbReference>
<evidence type="ECO:0000256" key="4">
    <source>
        <dbReference type="ARBA" id="ARBA00023163"/>
    </source>
</evidence>